<dbReference type="Pfam" id="PF14278">
    <property type="entry name" value="TetR_C_8"/>
    <property type="match status" value="1"/>
</dbReference>
<dbReference type="PROSITE" id="PS50977">
    <property type="entry name" value="HTH_TETR_2"/>
    <property type="match status" value="1"/>
</dbReference>
<dbReference type="GO" id="GO:0003677">
    <property type="term" value="F:DNA binding"/>
    <property type="evidence" value="ECO:0007669"/>
    <property type="project" value="UniProtKB-UniRule"/>
</dbReference>
<protein>
    <submittedName>
        <fullName evidence="4">TetR/AcrR family transcriptional regulator</fullName>
    </submittedName>
</protein>
<evidence type="ECO:0000259" key="3">
    <source>
        <dbReference type="PROSITE" id="PS50977"/>
    </source>
</evidence>
<evidence type="ECO:0000313" key="5">
    <source>
        <dbReference type="Proteomes" id="UP001164733"/>
    </source>
</evidence>
<dbReference type="AlphaFoldDB" id="A0AA47EG16"/>
<feature type="DNA-binding region" description="H-T-H motif" evidence="2">
    <location>
        <begin position="32"/>
        <end position="51"/>
    </location>
</feature>
<sequence>MSKVDRRILKSQEAIRKAIIELMSEKTFNDITIQEISDRANVSRRTIYLHYTDKFDLLDKLIEKHINELRELCESAADMSHIDAELLSFKYFERNYLFFSSMLASHGAPYFHRRFLEFILERIQYKLERIKNKVDVKEGINHGLSEGDDVFIQFFGAAFVGIVEWWFKNGMPYPPHVMAQRVGILLNRNL</sequence>
<feature type="domain" description="HTH tetR-type" evidence="3">
    <location>
        <begin position="9"/>
        <end position="69"/>
    </location>
</feature>
<dbReference type="InterPro" id="IPR009057">
    <property type="entry name" value="Homeodomain-like_sf"/>
</dbReference>
<dbReference type="EMBL" id="CP086239">
    <property type="protein sequence ID" value="WAG59533.1"/>
    <property type="molecule type" value="Genomic_DNA"/>
</dbReference>
<gene>
    <name evidence="4" type="ORF">LL038_18140</name>
</gene>
<keyword evidence="1 2" id="KW-0238">DNA-binding</keyword>
<organism evidence="4 5">
    <name type="scientific">Clostridium estertheticum</name>
    <dbReference type="NCBI Taxonomy" id="238834"/>
    <lineage>
        <taxon>Bacteria</taxon>
        <taxon>Bacillati</taxon>
        <taxon>Bacillota</taxon>
        <taxon>Clostridia</taxon>
        <taxon>Eubacteriales</taxon>
        <taxon>Clostridiaceae</taxon>
        <taxon>Clostridium</taxon>
    </lineage>
</organism>
<evidence type="ECO:0000256" key="2">
    <source>
        <dbReference type="PROSITE-ProRule" id="PRU00335"/>
    </source>
</evidence>
<dbReference type="InterPro" id="IPR039532">
    <property type="entry name" value="TetR_C_Firmicutes"/>
</dbReference>
<evidence type="ECO:0000313" key="4">
    <source>
        <dbReference type="EMBL" id="WAG59533.1"/>
    </source>
</evidence>
<reference evidence="4" key="1">
    <citation type="submission" date="2021-11" db="EMBL/GenBank/DDBJ databases">
        <title>Clostridia strains as spoilage organisms.</title>
        <authorList>
            <person name="Wambui J."/>
            <person name="Stevens M.J.A."/>
            <person name="Stephan R."/>
        </authorList>
    </citation>
    <scope>NUCLEOTIDE SEQUENCE</scope>
    <source>
        <strain evidence="4">CF009</strain>
    </source>
</reference>
<dbReference type="SUPFAM" id="SSF46689">
    <property type="entry name" value="Homeodomain-like"/>
    <property type="match status" value="1"/>
</dbReference>
<accession>A0AA47EG16</accession>
<dbReference type="PANTHER" id="PTHR43479:SF23">
    <property type="entry name" value="HTH TETR-TYPE DOMAIN-CONTAINING PROTEIN"/>
    <property type="match status" value="1"/>
</dbReference>
<dbReference type="RefSeq" id="WP_268055907.1">
    <property type="nucleotide sequence ID" value="NZ_CP086239.1"/>
</dbReference>
<name>A0AA47EG16_9CLOT</name>
<dbReference type="Proteomes" id="UP001164733">
    <property type="component" value="Chromosome"/>
</dbReference>
<dbReference type="Gene3D" id="1.10.357.10">
    <property type="entry name" value="Tetracycline Repressor, domain 2"/>
    <property type="match status" value="1"/>
</dbReference>
<dbReference type="InterPro" id="IPR050624">
    <property type="entry name" value="HTH-type_Tx_Regulator"/>
</dbReference>
<evidence type="ECO:0000256" key="1">
    <source>
        <dbReference type="ARBA" id="ARBA00023125"/>
    </source>
</evidence>
<dbReference type="PANTHER" id="PTHR43479">
    <property type="entry name" value="ACREF/ENVCD OPERON REPRESSOR-RELATED"/>
    <property type="match status" value="1"/>
</dbReference>
<dbReference type="InterPro" id="IPR001647">
    <property type="entry name" value="HTH_TetR"/>
</dbReference>
<dbReference type="Pfam" id="PF00440">
    <property type="entry name" value="TetR_N"/>
    <property type="match status" value="1"/>
</dbReference>
<proteinExistence type="predicted"/>